<feature type="transmembrane region" description="Helical" evidence="1">
    <location>
        <begin position="84"/>
        <end position="103"/>
    </location>
</feature>
<sequence>MNPTNHGLKRFGIAMALYLAAFFVAFAPYVFVQTPEEVANMMGGAGGWAMIAALVVAMLGFVVNLMGIGSSLNALRKGAGSSGVFSLLANLLPVVLIGLILYSNRMLMF</sequence>
<protein>
    <submittedName>
        <fullName evidence="2">Uncharacterized protein</fullName>
    </submittedName>
</protein>
<evidence type="ECO:0000313" key="3">
    <source>
        <dbReference type="Proteomes" id="UP000305674"/>
    </source>
</evidence>
<feature type="transmembrane region" description="Helical" evidence="1">
    <location>
        <begin position="12"/>
        <end position="31"/>
    </location>
</feature>
<dbReference type="AlphaFoldDB" id="A0A4U1BKY8"/>
<dbReference type="EMBL" id="SWCI01000001">
    <property type="protein sequence ID" value="TKB51474.1"/>
    <property type="molecule type" value="Genomic_DNA"/>
</dbReference>
<dbReference type="RefSeq" id="WP_136851068.1">
    <property type="nucleotide sequence ID" value="NZ_SWCI01000001.1"/>
</dbReference>
<dbReference type="Proteomes" id="UP000305674">
    <property type="component" value="Unassembled WGS sequence"/>
</dbReference>
<dbReference type="OrthoDB" id="9849789at2"/>
<keyword evidence="3" id="KW-1185">Reference proteome</keyword>
<keyword evidence="1" id="KW-0812">Transmembrane</keyword>
<comment type="caution">
    <text evidence="2">The sequence shown here is derived from an EMBL/GenBank/DDBJ whole genome shotgun (WGS) entry which is preliminary data.</text>
</comment>
<feature type="transmembrane region" description="Helical" evidence="1">
    <location>
        <begin position="51"/>
        <end position="72"/>
    </location>
</feature>
<evidence type="ECO:0000313" key="2">
    <source>
        <dbReference type="EMBL" id="TKB51474.1"/>
    </source>
</evidence>
<reference evidence="2 3" key="1">
    <citation type="submission" date="2019-04" db="EMBL/GenBank/DDBJ databases">
        <authorList>
            <person name="Hwang J.C."/>
        </authorList>
    </citation>
    <scope>NUCLEOTIDE SEQUENCE [LARGE SCALE GENOMIC DNA]</scope>
    <source>
        <strain evidence="2 3">IMCC35001</strain>
    </source>
</reference>
<accession>A0A4U1BKY8</accession>
<organism evidence="2 3">
    <name type="scientific">Ferrimonas sediminicola</name>
    <dbReference type="NCBI Taxonomy" id="2569538"/>
    <lineage>
        <taxon>Bacteria</taxon>
        <taxon>Pseudomonadati</taxon>
        <taxon>Pseudomonadota</taxon>
        <taxon>Gammaproteobacteria</taxon>
        <taxon>Alteromonadales</taxon>
        <taxon>Ferrimonadaceae</taxon>
        <taxon>Ferrimonas</taxon>
    </lineage>
</organism>
<keyword evidence="1" id="KW-0472">Membrane</keyword>
<gene>
    <name evidence="2" type="ORF">FCL40_02660</name>
</gene>
<keyword evidence="1" id="KW-1133">Transmembrane helix</keyword>
<proteinExistence type="predicted"/>
<evidence type="ECO:0000256" key="1">
    <source>
        <dbReference type="SAM" id="Phobius"/>
    </source>
</evidence>
<name>A0A4U1BKY8_9GAMM</name>